<proteinExistence type="predicted"/>
<evidence type="ECO:0000256" key="1">
    <source>
        <dbReference type="ARBA" id="ARBA00022801"/>
    </source>
</evidence>
<evidence type="ECO:0000313" key="2">
    <source>
        <dbReference type="EMBL" id="RKP06682.1"/>
    </source>
</evidence>
<dbReference type="STRING" id="78915.A0A4P9XLJ5"/>
<accession>A0A4P9XLJ5</accession>
<evidence type="ECO:0000313" key="3">
    <source>
        <dbReference type="Proteomes" id="UP000271241"/>
    </source>
</evidence>
<dbReference type="OrthoDB" id="5135119at2759"/>
<dbReference type="EMBL" id="KZ992837">
    <property type="protein sequence ID" value="RKP06682.1"/>
    <property type="molecule type" value="Genomic_DNA"/>
</dbReference>
<protein>
    <submittedName>
        <fullName evidence="2">Phosphoesterase family-domain-containing protein</fullName>
    </submittedName>
</protein>
<name>A0A4P9XLJ5_9FUNG</name>
<keyword evidence="3" id="KW-1185">Reference proteome</keyword>
<dbReference type="InterPro" id="IPR007312">
    <property type="entry name" value="Phosphoesterase"/>
</dbReference>
<dbReference type="GO" id="GO:0009395">
    <property type="term" value="P:phospholipid catabolic process"/>
    <property type="evidence" value="ECO:0007669"/>
    <property type="project" value="TreeGrafter"/>
</dbReference>
<dbReference type="InterPro" id="IPR017850">
    <property type="entry name" value="Alkaline_phosphatase_core_sf"/>
</dbReference>
<sequence>MLCLVAAHHLQVTPVQATPLLLARDEGQTSDLSLNDEAAGAVQGAVSPPSTTNTVPGKYFDRVMIINFENTNYADVSAHPYWQSLAKRGRVLSNYNGVTHPSQPNYVAQLFGSTKGVWFDFDSNVKSQNLVDLLENKGVSWKGYMEAYPGGGEQGCFTKSSSEDGLYRRKHNPFMTAENIRENPARCAKIVNADEFERDLTAGTLPQFIYYTPDMNNDGHDTTLDYASDWLKGFLEPKLERPDFLRNTLLVLTFDENGKWLGRNWVMTLLMGDPVGRTSSQDNAKYDHYSLLRTVEDNWDLGSLGRHDAEAAAFGNLNLRS</sequence>
<dbReference type="Gene3D" id="3.40.720.10">
    <property type="entry name" value="Alkaline Phosphatase, subunit A"/>
    <property type="match status" value="1"/>
</dbReference>
<dbReference type="PANTHER" id="PTHR31956:SF8">
    <property type="entry name" value="ACID PHOSPHATASE PHOA (AFU_ORTHOLOGUE AFUA_1G03570)"/>
    <property type="match status" value="1"/>
</dbReference>
<dbReference type="AlphaFoldDB" id="A0A4P9XLJ5"/>
<dbReference type="Proteomes" id="UP000271241">
    <property type="component" value="Unassembled WGS sequence"/>
</dbReference>
<dbReference type="Pfam" id="PF04185">
    <property type="entry name" value="Phosphoesterase"/>
    <property type="match status" value="1"/>
</dbReference>
<gene>
    <name evidence="2" type="ORF">THASP1DRAFT_18152</name>
</gene>
<dbReference type="GO" id="GO:0016788">
    <property type="term" value="F:hydrolase activity, acting on ester bonds"/>
    <property type="evidence" value="ECO:0007669"/>
    <property type="project" value="InterPro"/>
</dbReference>
<keyword evidence="1" id="KW-0378">Hydrolase</keyword>
<organism evidence="2 3">
    <name type="scientific">Thamnocephalis sphaerospora</name>
    <dbReference type="NCBI Taxonomy" id="78915"/>
    <lineage>
        <taxon>Eukaryota</taxon>
        <taxon>Fungi</taxon>
        <taxon>Fungi incertae sedis</taxon>
        <taxon>Zoopagomycota</taxon>
        <taxon>Zoopagomycotina</taxon>
        <taxon>Zoopagomycetes</taxon>
        <taxon>Zoopagales</taxon>
        <taxon>Sigmoideomycetaceae</taxon>
        <taxon>Thamnocephalis</taxon>
    </lineage>
</organism>
<reference evidence="3" key="1">
    <citation type="journal article" date="2018" name="Nat. Microbiol.">
        <title>Leveraging single-cell genomics to expand the fungal tree of life.</title>
        <authorList>
            <person name="Ahrendt S.R."/>
            <person name="Quandt C.A."/>
            <person name="Ciobanu D."/>
            <person name="Clum A."/>
            <person name="Salamov A."/>
            <person name="Andreopoulos B."/>
            <person name="Cheng J.F."/>
            <person name="Woyke T."/>
            <person name="Pelin A."/>
            <person name="Henrissat B."/>
            <person name="Reynolds N.K."/>
            <person name="Benny G.L."/>
            <person name="Smith M.E."/>
            <person name="James T.Y."/>
            <person name="Grigoriev I.V."/>
        </authorList>
    </citation>
    <scope>NUCLEOTIDE SEQUENCE [LARGE SCALE GENOMIC DNA]</scope>
    <source>
        <strain evidence="3">RSA 1356</strain>
    </source>
</reference>
<dbReference type="PANTHER" id="PTHR31956">
    <property type="entry name" value="NON-SPECIFIC PHOSPHOLIPASE C4-RELATED"/>
    <property type="match status" value="1"/>
</dbReference>